<name>A0ABQ6K8E8_9MICO</name>
<proteinExistence type="predicted"/>
<dbReference type="CDD" id="cd00448">
    <property type="entry name" value="YjgF_YER057c_UK114_family"/>
    <property type="match status" value="1"/>
</dbReference>
<dbReference type="InterPro" id="IPR035959">
    <property type="entry name" value="RutC-like_sf"/>
</dbReference>
<protein>
    <submittedName>
        <fullName evidence="1">Reactive intermediate/imine deaminase</fullName>
    </submittedName>
</protein>
<evidence type="ECO:0000313" key="1">
    <source>
        <dbReference type="EMBL" id="GMA96001.1"/>
    </source>
</evidence>
<sequence>MTTKTPLTAPNAPKPAGPYSHGVIAGGLLFTAGFGPQVPETGEVPEGIAAQTTQVLRNVGAVLEAAGASWADVVKVTAHLQHLKRDFAGFNEAYGAIVPTPHPVRTTVGSDLADILVEIDVVAALPSA</sequence>
<organism evidence="1 2">
    <name type="scientific">Pseudolysinimonas kribbensis</name>
    <dbReference type="NCBI Taxonomy" id="433641"/>
    <lineage>
        <taxon>Bacteria</taxon>
        <taxon>Bacillati</taxon>
        <taxon>Actinomycetota</taxon>
        <taxon>Actinomycetes</taxon>
        <taxon>Micrococcales</taxon>
        <taxon>Microbacteriaceae</taxon>
        <taxon>Pseudolysinimonas</taxon>
    </lineage>
</organism>
<dbReference type="PANTHER" id="PTHR11803">
    <property type="entry name" value="2-IMINOBUTANOATE/2-IMINOPROPANOATE DEAMINASE RIDA"/>
    <property type="match status" value="1"/>
</dbReference>
<dbReference type="EMBL" id="BSVB01000001">
    <property type="protein sequence ID" value="GMA96001.1"/>
    <property type="molecule type" value="Genomic_DNA"/>
</dbReference>
<reference evidence="2" key="1">
    <citation type="journal article" date="2019" name="Int. J. Syst. Evol. Microbiol.">
        <title>The Global Catalogue of Microorganisms (GCM) 10K type strain sequencing project: providing services to taxonomists for standard genome sequencing and annotation.</title>
        <authorList>
            <consortium name="The Broad Institute Genomics Platform"/>
            <consortium name="The Broad Institute Genome Sequencing Center for Infectious Disease"/>
            <person name="Wu L."/>
            <person name="Ma J."/>
        </authorList>
    </citation>
    <scope>NUCLEOTIDE SEQUENCE [LARGE SCALE GENOMIC DNA]</scope>
    <source>
        <strain evidence="2">NBRC 108894</strain>
    </source>
</reference>
<dbReference type="InterPro" id="IPR006175">
    <property type="entry name" value="YjgF/YER057c/UK114"/>
</dbReference>
<dbReference type="Pfam" id="PF01042">
    <property type="entry name" value="Ribonuc_L-PSP"/>
    <property type="match status" value="1"/>
</dbReference>
<dbReference type="Gene3D" id="3.30.1330.40">
    <property type="entry name" value="RutC-like"/>
    <property type="match status" value="1"/>
</dbReference>
<keyword evidence="2" id="KW-1185">Reference proteome</keyword>
<dbReference type="SUPFAM" id="SSF55298">
    <property type="entry name" value="YjgF-like"/>
    <property type="match status" value="1"/>
</dbReference>
<accession>A0ABQ6K8E8</accession>
<dbReference type="RefSeq" id="WP_284254672.1">
    <property type="nucleotide sequence ID" value="NZ_BAAAQO010000004.1"/>
</dbReference>
<comment type="caution">
    <text evidence="1">The sequence shown here is derived from an EMBL/GenBank/DDBJ whole genome shotgun (WGS) entry which is preliminary data.</text>
</comment>
<dbReference type="Proteomes" id="UP001157034">
    <property type="component" value="Unassembled WGS sequence"/>
</dbReference>
<dbReference type="PANTHER" id="PTHR11803:SF39">
    <property type="entry name" value="2-IMINOBUTANOATE_2-IMINOPROPANOATE DEAMINASE"/>
    <property type="match status" value="1"/>
</dbReference>
<evidence type="ECO:0000313" key="2">
    <source>
        <dbReference type="Proteomes" id="UP001157034"/>
    </source>
</evidence>
<gene>
    <name evidence="1" type="ORF">GCM10025881_28250</name>
</gene>